<protein>
    <submittedName>
        <fullName evidence="6">LysR family transcriptional regulator</fullName>
    </submittedName>
</protein>
<evidence type="ECO:0000256" key="3">
    <source>
        <dbReference type="ARBA" id="ARBA00023125"/>
    </source>
</evidence>
<dbReference type="InterPro" id="IPR036390">
    <property type="entry name" value="WH_DNA-bd_sf"/>
</dbReference>
<keyword evidence="7" id="KW-1185">Reference proteome</keyword>
<dbReference type="Pfam" id="PF03466">
    <property type="entry name" value="LysR_substrate"/>
    <property type="match status" value="1"/>
</dbReference>
<evidence type="ECO:0000259" key="5">
    <source>
        <dbReference type="PROSITE" id="PS50931"/>
    </source>
</evidence>
<dbReference type="GO" id="GO:0003700">
    <property type="term" value="F:DNA-binding transcription factor activity"/>
    <property type="evidence" value="ECO:0007669"/>
    <property type="project" value="InterPro"/>
</dbReference>
<dbReference type="FunFam" id="1.10.10.10:FF:000001">
    <property type="entry name" value="LysR family transcriptional regulator"/>
    <property type="match status" value="1"/>
</dbReference>
<dbReference type="PROSITE" id="PS50931">
    <property type="entry name" value="HTH_LYSR"/>
    <property type="match status" value="1"/>
</dbReference>
<sequence length="303" mass="33234">MLREFKTFVAVARDGTFTGAGRQLGLTQSAVSAQIRRLEDHLGVTLFDRSAKAAALNAHGRELLPQAEELLALADGMVKQAGGRVSGVLRIGAIASVQQDLLVHALRPFRAAYPDVRVRVVPGVSLTLLGQVDAGEVDLVVQIRPPFALPPELAWQALLREPMVLAVPDHMPIRPWREVLESEPFIRYERASFGGRLVDRFLRQHRIAVQEAVELDEIDALANLVRAGLGVAILPRTRWLNLDGLRLIDLGEPDFAREIGVIGRLSRPAILEKMVDCLRQASVEQAGPVDPACASIRDDRSAR</sequence>
<evidence type="ECO:0000313" key="7">
    <source>
        <dbReference type="Proteomes" id="UP000216429"/>
    </source>
</evidence>
<organism evidence="6 7">
    <name type="scientific">Bordetella genomosp. 12</name>
    <dbReference type="NCBI Taxonomy" id="463035"/>
    <lineage>
        <taxon>Bacteria</taxon>
        <taxon>Pseudomonadati</taxon>
        <taxon>Pseudomonadota</taxon>
        <taxon>Betaproteobacteria</taxon>
        <taxon>Burkholderiales</taxon>
        <taxon>Alcaligenaceae</taxon>
        <taxon>Bordetella</taxon>
    </lineage>
</organism>
<dbReference type="PRINTS" id="PR00039">
    <property type="entry name" value="HTHLYSR"/>
</dbReference>
<dbReference type="Proteomes" id="UP000216429">
    <property type="component" value="Unassembled WGS sequence"/>
</dbReference>
<dbReference type="SUPFAM" id="SSF46785">
    <property type="entry name" value="Winged helix' DNA-binding domain"/>
    <property type="match status" value="1"/>
</dbReference>
<dbReference type="OrthoDB" id="9803735at2"/>
<keyword evidence="4" id="KW-0804">Transcription</keyword>
<dbReference type="InterPro" id="IPR000847">
    <property type="entry name" value="LysR_HTH_N"/>
</dbReference>
<evidence type="ECO:0000256" key="1">
    <source>
        <dbReference type="ARBA" id="ARBA00009437"/>
    </source>
</evidence>
<comment type="similarity">
    <text evidence="1">Belongs to the LysR transcriptional regulatory family.</text>
</comment>
<dbReference type="Gene3D" id="1.10.10.10">
    <property type="entry name" value="Winged helix-like DNA-binding domain superfamily/Winged helix DNA-binding domain"/>
    <property type="match status" value="1"/>
</dbReference>
<proteinExistence type="inferred from homology"/>
<feature type="domain" description="HTH lysR-type" evidence="5">
    <location>
        <begin position="1"/>
        <end position="57"/>
    </location>
</feature>
<dbReference type="SUPFAM" id="SSF53850">
    <property type="entry name" value="Periplasmic binding protein-like II"/>
    <property type="match status" value="1"/>
</dbReference>
<gene>
    <name evidence="6" type="ORF">CAL22_02195</name>
</gene>
<dbReference type="RefSeq" id="WP_094809946.1">
    <property type="nucleotide sequence ID" value="NZ_NEVU01000001.1"/>
</dbReference>
<dbReference type="CDD" id="cd08427">
    <property type="entry name" value="PBP2_LTTR_like_2"/>
    <property type="match status" value="1"/>
</dbReference>
<evidence type="ECO:0000256" key="4">
    <source>
        <dbReference type="ARBA" id="ARBA00023163"/>
    </source>
</evidence>
<evidence type="ECO:0000313" key="6">
    <source>
        <dbReference type="EMBL" id="OZI77379.1"/>
    </source>
</evidence>
<dbReference type="Gene3D" id="3.40.190.290">
    <property type="match status" value="1"/>
</dbReference>
<name>A0A261VTM6_9BORD</name>
<dbReference type="AlphaFoldDB" id="A0A261VTM6"/>
<accession>A0A261VTM6</accession>
<keyword evidence="3" id="KW-0238">DNA-binding</keyword>
<reference evidence="7" key="1">
    <citation type="submission" date="2017-05" db="EMBL/GenBank/DDBJ databases">
        <title>Complete and WGS of Bordetella genogroups.</title>
        <authorList>
            <person name="Spilker T."/>
            <person name="Lipuma J."/>
        </authorList>
    </citation>
    <scope>NUCLEOTIDE SEQUENCE [LARGE SCALE GENOMIC DNA]</scope>
    <source>
        <strain evidence="7">AU6712</strain>
    </source>
</reference>
<dbReference type="Pfam" id="PF00126">
    <property type="entry name" value="HTH_1"/>
    <property type="match status" value="1"/>
</dbReference>
<comment type="caution">
    <text evidence="6">The sequence shown here is derived from an EMBL/GenBank/DDBJ whole genome shotgun (WGS) entry which is preliminary data.</text>
</comment>
<dbReference type="GO" id="GO:0000976">
    <property type="term" value="F:transcription cis-regulatory region binding"/>
    <property type="evidence" value="ECO:0007669"/>
    <property type="project" value="TreeGrafter"/>
</dbReference>
<dbReference type="PANTHER" id="PTHR30126:SF94">
    <property type="entry name" value="LYSR FAMILY TRANSCRIPTIONAL REGULATOR"/>
    <property type="match status" value="1"/>
</dbReference>
<keyword evidence="2" id="KW-0805">Transcription regulation</keyword>
<dbReference type="InterPro" id="IPR005119">
    <property type="entry name" value="LysR_subst-bd"/>
</dbReference>
<dbReference type="EMBL" id="NEVU01000001">
    <property type="protein sequence ID" value="OZI77379.1"/>
    <property type="molecule type" value="Genomic_DNA"/>
</dbReference>
<dbReference type="InterPro" id="IPR036388">
    <property type="entry name" value="WH-like_DNA-bd_sf"/>
</dbReference>
<dbReference type="PANTHER" id="PTHR30126">
    <property type="entry name" value="HTH-TYPE TRANSCRIPTIONAL REGULATOR"/>
    <property type="match status" value="1"/>
</dbReference>
<evidence type="ECO:0000256" key="2">
    <source>
        <dbReference type="ARBA" id="ARBA00023015"/>
    </source>
</evidence>